<organism evidence="1 2">
    <name type="scientific">Peronospora farinosa</name>
    <dbReference type="NCBI Taxonomy" id="134698"/>
    <lineage>
        <taxon>Eukaryota</taxon>
        <taxon>Sar</taxon>
        <taxon>Stramenopiles</taxon>
        <taxon>Oomycota</taxon>
        <taxon>Peronosporomycetes</taxon>
        <taxon>Peronosporales</taxon>
        <taxon>Peronosporaceae</taxon>
        <taxon>Peronospora</taxon>
    </lineage>
</organism>
<gene>
    <name evidence="1" type="ORF">PFR001_LOCUS1163</name>
</gene>
<protein>
    <recommendedName>
        <fullName evidence="3">RNA polymerase sigma-70 region 2 domain-containing protein</fullName>
    </recommendedName>
</protein>
<comment type="caution">
    <text evidence="1">The sequence shown here is derived from an EMBL/GenBank/DDBJ whole genome shotgun (WGS) entry which is preliminary data.</text>
</comment>
<evidence type="ECO:0000313" key="2">
    <source>
        <dbReference type="Proteomes" id="UP001157938"/>
    </source>
</evidence>
<reference evidence="1 2" key="1">
    <citation type="submission" date="2021-11" db="EMBL/GenBank/DDBJ databases">
        <authorList>
            <person name="Islam A."/>
            <person name="Islam S."/>
            <person name="Flora M.S."/>
            <person name="Rahman M."/>
            <person name="Ziaur R.M."/>
            <person name="Epstein J.H."/>
            <person name="Hassan M."/>
            <person name="Klassen M."/>
            <person name="Woodard K."/>
            <person name="Webb A."/>
            <person name="Webby R.J."/>
            <person name="El Zowalaty M.E."/>
        </authorList>
    </citation>
    <scope>NUCLEOTIDE SEQUENCE [LARGE SCALE GENOMIC DNA]</scope>
    <source>
        <strain evidence="1">Pf1</strain>
    </source>
</reference>
<name>A0ABN8BUF5_9STRA</name>
<dbReference type="Proteomes" id="UP001157938">
    <property type="component" value="Unassembled WGS sequence"/>
</dbReference>
<evidence type="ECO:0008006" key="3">
    <source>
        <dbReference type="Google" id="ProtNLM"/>
    </source>
</evidence>
<keyword evidence="2" id="KW-1185">Reference proteome</keyword>
<accession>A0ABN8BUF5</accession>
<sequence length="177" mass="20797">MDPRRPRNNVSDNQNWEHQATIRREQAPQVMDGDLKPWRLYGLEGAVEPEPLEVMKDLFTRYRTVRGKATNNAYTDDALQRSWCAFIRRWNASRREGTSFTSWLDGREGTRDRHAIGDLRRRICRMTCDEYHLCYVHIREGCPTCNVGRSRPVRQEWDDLVCARGMPDHISSMDCPL</sequence>
<proteinExistence type="predicted"/>
<evidence type="ECO:0000313" key="1">
    <source>
        <dbReference type="EMBL" id="CAH0485470.1"/>
    </source>
</evidence>
<dbReference type="EMBL" id="CAKLBC010000254">
    <property type="protein sequence ID" value="CAH0485470.1"/>
    <property type="molecule type" value="Genomic_DNA"/>
</dbReference>